<name>A0A285ZYY3_9SPHI</name>
<evidence type="ECO:0000313" key="1">
    <source>
        <dbReference type="EMBL" id="SOD14853.1"/>
    </source>
</evidence>
<dbReference type="EMBL" id="OCMT01000002">
    <property type="protein sequence ID" value="SOD14853.1"/>
    <property type="molecule type" value="Genomic_DNA"/>
</dbReference>
<reference evidence="2" key="1">
    <citation type="submission" date="2017-09" db="EMBL/GenBank/DDBJ databases">
        <authorList>
            <person name="Varghese N."/>
            <person name="Submissions S."/>
        </authorList>
    </citation>
    <scope>NUCLEOTIDE SEQUENCE [LARGE SCALE GENOMIC DNA]</scope>
    <source>
        <strain evidence="2">CGMCC 1.12803</strain>
    </source>
</reference>
<evidence type="ECO:0000313" key="2">
    <source>
        <dbReference type="Proteomes" id="UP000219281"/>
    </source>
</evidence>
<dbReference type="AlphaFoldDB" id="A0A285ZYY3"/>
<accession>A0A285ZYY3</accession>
<gene>
    <name evidence="1" type="ORF">SAMN06297358_1812</name>
</gene>
<organism evidence="1 2">
    <name type="scientific">Pedobacter xixiisoli</name>
    <dbReference type="NCBI Taxonomy" id="1476464"/>
    <lineage>
        <taxon>Bacteria</taxon>
        <taxon>Pseudomonadati</taxon>
        <taxon>Bacteroidota</taxon>
        <taxon>Sphingobacteriia</taxon>
        <taxon>Sphingobacteriales</taxon>
        <taxon>Sphingobacteriaceae</taxon>
        <taxon>Pedobacter</taxon>
    </lineage>
</organism>
<proteinExistence type="predicted"/>
<dbReference type="Proteomes" id="UP000219281">
    <property type="component" value="Unassembled WGS sequence"/>
</dbReference>
<keyword evidence="2" id="KW-1185">Reference proteome</keyword>
<sequence length="56" mass="6762">MKLEKKKNLFVFLIEILLIEPVVNFGQSYFPKKLIGERRQSERFHADLFLYSFNII</sequence>
<protein>
    <submittedName>
        <fullName evidence="1">Uncharacterized protein</fullName>
    </submittedName>
</protein>